<organism evidence="1 2">
    <name type="scientific">Myroides albus</name>
    <dbReference type="NCBI Taxonomy" id="2562892"/>
    <lineage>
        <taxon>Bacteria</taxon>
        <taxon>Pseudomonadati</taxon>
        <taxon>Bacteroidota</taxon>
        <taxon>Flavobacteriia</taxon>
        <taxon>Flavobacteriales</taxon>
        <taxon>Flavobacteriaceae</taxon>
        <taxon>Myroides</taxon>
    </lineage>
</organism>
<dbReference type="Pfam" id="PF13595">
    <property type="entry name" value="DUF4138"/>
    <property type="match status" value="1"/>
</dbReference>
<evidence type="ECO:0000313" key="1">
    <source>
        <dbReference type="EMBL" id="MTG99335.1"/>
    </source>
</evidence>
<dbReference type="RefSeq" id="WP_155093330.1">
    <property type="nucleotide sequence ID" value="NZ_CP102754.1"/>
</dbReference>
<name>A0A6I3LTN4_9FLAO</name>
<evidence type="ECO:0000313" key="2">
    <source>
        <dbReference type="Proteomes" id="UP000438760"/>
    </source>
</evidence>
<reference evidence="1 2" key="1">
    <citation type="submission" date="2019-11" db="EMBL/GenBank/DDBJ databases">
        <title>Genome of Strain BIT-d1.</title>
        <authorList>
            <person name="Yang Y."/>
        </authorList>
    </citation>
    <scope>NUCLEOTIDE SEQUENCE [LARGE SCALE GENOMIC DNA]</scope>
    <source>
        <strain evidence="1 2">BIT-d1</strain>
    </source>
</reference>
<dbReference type="InterPro" id="IPR022298">
    <property type="entry name" value="Conjug_transposon_TraN"/>
</dbReference>
<dbReference type="Proteomes" id="UP000438760">
    <property type="component" value="Unassembled WGS sequence"/>
</dbReference>
<dbReference type="OrthoDB" id="1038500at2"/>
<gene>
    <name evidence="1" type="primary">traN</name>
    <name evidence="1" type="ORF">GJV76_14600</name>
</gene>
<dbReference type="EMBL" id="WMJX01000064">
    <property type="protein sequence ID" value="MTG99335.1"/>
    <property type="molecule type" value="Genomic_DNA"/>
</dbReference>
<sequence>MRFIITFSLVLMQIMAVGQNSKLHNNLTSAEIKPFQIELTLNKTTHILFDSSIRYVDLGSNDIIASKVESAENVLRLKAISSEITQTNFTVITQSGLFYNFNVNYSDNPENLNYDLKKLQTEKERLNSNILFQEFGQTSPTLVDYFLESIVKRDKSFLNISDSSFGIKVQLKGIYTQEGKLYFHLSWQNKSNLDYHLDYVSFKLLDKKLSKKSTIEQIDLKPIKSYRDINVVKSHQSIENVFVLDAFDLSNYKILRIDINSDMLWQSLRVSHRDILKAKKINKLAVRYQ</sequence>
<dbReference type="AlphaFoldDB" id="A0A6I3LTN4"/>
<accession>A0A6I3LTN4</accession>
<proteinExistence type="predicted"/>
<protein>
    <submittedName>
        <fullName evidence="1">Conjugative transposon protein TraN</fullName>
    </submittedName>
</protein>
<comment type="caution">
    <text evidence="1">The sequence shown here is derived from an EMBL/GenBank/DDBJ whole genome shotgun (WGS) entry which is preliminary data.</text>
</comment>
<keyword evidence="2" id="KW-1185">Reference proteome</keyword>
<dbReference type="NCBIfam" id="TIGR03780">
    <property type="entry name" value="Bac_Flav_CT_N"/>
    <property type="match status" value="1"/>
</dbReference>